<feature type="signal peptide" evidence="1">
    <location>
        <begin position="1"/>
        <end position="25"/>
    </location>
</feature>
<dbReference type="Gene3D" id="2.50.20.20">
    <property type="match status" value="1"/>
</dbReference>
<dbReference type="Proteomes" id="UP000249304">
    <property type="component" value="Unassembled WGS sequence"/>
</dbReference>
<keyword evidence="1" id="KW-0732">Signal</keyword>
<accession>A0A2W2EW42</accession>
<dbReference type="AlphaFoldDB" id="A0A2W2EW42"/>
<dbReference type="InterPro" id="IPR029046">
    <property type="entry name" value="LolA/LolB/LppX"/>
</dbReference>
<reference evidence="2 3" key="1">
    <citation type="submission" date="2018-01" db="EMBL/GenBank/DDBJ databases">
        <title>Draft genome sequence of Nonomuraea sp. KC333.</title>
        <authorList>
            <person name="Sahin N."/>
            <person name="Saygin H."/>
            <person name="Ay H."/>
        </authorList>
    </citation>
    <scope>NUCLEOTIDE SEQUENCE [LARGE SCALE GENOMIC DNA]</scope>
    <source>
        <strain evidence="2 3">KC333</strain>
    </source>
</reference>
<evidence type="ECO:0000313" key="2">
    <source>
        <dbReference type="EMBL" id="PZG20505.1"/>
    </source>
</evidence>
<gene>
    <name evidence="2" type="ORF">C1J01_09175</name>
</gene>
<dbReference type="OrthoDB" id="3427828at2"/>
<dbReference type="RefSeq" id="WP_111178079.1">
    <property type="nucleotide sequence ID" value="NZ_POUD01000025.1"/>
</dbReference>
<organism evidence="2 3">
    <name type="scientific">Nonomuraea aridisoli</name>
    <dbReference type="NCBI Taxonomy" id="2070368"/>
    <lineage>
        <taxon>Bacteria</taxon>
        <taxon>Bacillati</taxon>
        <taxon>Actinomycetota</taxon>
        <taxon>Actinomycetes</taxon>
        <taxon>Streptosporangiales</taxon>
        <taxon>Streptosporangiaceae</taxon>
        <taxon>Nonomuraea</taxon>
    </lineage>
</organism>
<dbReference type="EMBL" id="POUD01000025">
    <property type="protein sequence ID" value="PZG20505.1"/>
    <property type="molecule type" value="Genomic_DNA"/>
</dbReference>
<evidence type="ECO:0000313" key="3">
    <source>
        <dbReference type="Proteomes" id="UP000249304"/>
    </source>
</evidence>
<comment type="caution">
    <text evidence="2">The sequence shown here is derived from an EMBL/GenBank/DDBJ whole genome shotgun (WGS) entry which is preliminary data.</text>
</comment>
<feature type="chain" id="PRO_5016142868" evidence="1">
    <location>
        <begin position="26"/>
        <end position="267"/>
    </location>
</feature>
<name>A0A2W2EW42_9ACTN</name>
<keyword evidence="3" id="KW-1185">Reference proteome</keyword>
<dbReference type="SUPFAM" id="SSF89392">
    <property type="entry name" value="Prokaryotic lipoproteins and lipoprotein localization factors"/>
    <property type="match status" value="1"/>
</dbReference>
<evidence type="ECO:0000256" key="1">
    <source>
        <dbReference type="SAM" id="SignalP"/>
    </source>
</evidence>
<proteinExistence type="predicted"/>
<sequence length="267" mass="29247">MKRTSVALVVAGLLTVTIPGGAVYAAPESKSLDSVVKAIKKQFAKKSSVRFSVRRRGGPPPAWDIKAYGAYRFNAPGVYATDTTTITQEVEGTGRSREISIGRKFYSQAYVRSKNGKYVWKSPSTVGKWTYGQNLAGVIWGEDLINGINPGFLQLVASHGATSADGGMFEGVRTTLHSGTVKVPKLGERQAGMTFGTEEEEFVWGGPITWKLWVGPDDLPRRFHAILRFTPPEGGDVDTMTMNIIYRGWGKPVKITPPPEHLITDDW</sequence>
<protein>
    <submittedName>
        <fullName evidence="2">Uncharacterized protein</fullName>
    </submittedName>
</protein>